<dbReference type="RefSeq" id="WP_406790299.1">
    <property type="nucleotide sequence ID" value="NZ_JBJHZX010000001.1"/>
</dbReference>
<sequence>MTKLSKTVESKQSINTRKEIADIAGVSEDTIHKVKVIEDKGSEELKEQLKNKKAKSGCQISDKAIDTKKELAQIA</sequence>
<proteinExistence type="predicted"/>
<evidence type="ECO:0000313" key="1">
    <source>
        <dbReference type="EMBL" id="MFL0194184.1"/>
    </source>
</evidence>
<dbReference type="EMBL" id="JBJHZX010000001">
    <property type="protein sequence ID" value="MFL0194184.1"/>
    <property type="molecule type" value="Genomic_DNA"/>
</dbReference>
<name>A0ABW8SG76_9CLOT</name>
<organism evidence="1 2">
    <name type="scientific">Candidatus Clostridium eludens</name>
    <dbReference type="NCBI Taxonomy" id="3381663"/>
    <lineage>
        <taxon>Bacteria</taxon>
        <taxon>Bacillati</taxon>
        <taxon>Bacillota</taxon>
        <taxon>Clostridia</taxon>
        <taxon>Eubacteriales</taxon>
        <taxon>Clostridiaceae</taxon>
        <taxon>Clostridium</taxon>
    </lineage>
</organism>
<gene>
    <name evidence="1" type="ORF">ACJDU8_01060</name>
</gene>
<accession>A0ABW8SG76</accession>
<reference evidence="1 2" key="1">
    <citation type="submission" date="2024-11" db="EMBL/GenBank/DDBJ databases">
        <authorList>
            <person name="Heng Y.C."/>
            <person name="Lim A.C.H."/>
            <person name="Lee J.K.Y."/>
            <person name="Kittelmann S."/>
        </authorList>
    </citation>
    <scope>NUCLEOTIDE SEQUENCE [LARGE SCALE GENOMIC DNA]</scope>
    <source>
        <strain evidence="1 2">WILCCON 0269</strain>
    </source>
</reference>
<evidence type="ECO:0000313" key="2">
    <source>
        <dbReference type="Proteomes" id="UP001623660"/>
    </source>
</evidence>
<protein>
    <submittedName>
        <fullName evidence="1">Uncharacterized protein</fullName>
    </submittedName>
</protein>
<keyword evidence="2" id="KW-1185">Reference proteome</keyword>
<comment type="caution">
    <text evidence="1">The sequence shown here is derived from an EMBL/GenBank/DDBJ whole genome shotgun (WGS) entry which is preliminary data.</text>
</comment>
<dbReference type="Proteomes" id="UP001623660">
    <property type="component" value="Unassembled WGS sequence"/>
</dbReference>